<evidence type="ECO:0000313" key="1">
    <source>
        <dbReference type="EMBL" id="AMU88815.1"/>
    </source>
</evidence>
<reference evidence="2" key="1">
    <citation type="submission" date="2015-11" db="EMBL/GenBank/DDBJ databases">
        <title>Complete genome sequence of a polyethylene-glycol degrader Sphingopyxis macrogoltabida 203N (NBRC 111659).</title>
        <authorList>
            <person name="Yoshiyuki O."/>
            <person name="Shouta N."/>
            <person name="Nagata Y."/>
            <person name="Numata M."/>
            <person name="Tsuchikane K."/>
            <person name="Hosoyama A."/>
            <person name="Yamazoe A."/>
            <person name="Tsuda M."/>
            <person name="Fujita N."/>
            <person name="Kawai F."/>
        </authorList>
    </citation>
    <scope>NUCLEOTIDE SEQUENCE [LARGE SCALE GENOMIC DNA]</scope>
    <source>
        <strain evidence="2">203N</strain>
    </source>
</reference>
<gene>
    <name evidence="1" type="ORF">ATM17_07135</name>
</gene>
<organism evidence="1 2">
    <name type="scientific">Sphingopyxis macrogoltabida</name>
    <name type="common">Sphingomonas macrogoltabidus</name>
    <dbReference type="NCBI Taxonomy" id="33050"/>
    <lineage>
        <taxon>Bacteria</taxon>
        <taxon>Pseudomonadati</taxon>
        <taxon>Pseudomonadota</taxon>
        <taxon>Alphaproteobacteria</taxon>
        <taxon>Sphingomonadales</taxon>
        <taxon>Sphingomonadaceae</taxon>
        <taxon>Sphingopyxis</taxon>
    </lineage>
</organism>
<dbReference type="AlphaFoldDB" id="A0AAC8YYW9"/>
<dbReference type="Proteomes" id="UP000076088">
    <property type="component" value="Chromosome"/>
</dbReference>
<name>A0AAC8YYW9_SPHMC</name>
<keyword evidence="2" id="KW-1185">Reference proteome</keyword>
<sequence>MIPVMSFFAAIFQVIILWSSSVPGTSGQAEFISPEDAARQITECGAGAVDIRYDDLLQSHILTVHDATEGQLQCIEKAAGYYDIELPPELQKRFSEIRAAKYSAVYREQAVAWLSKRGLLNKVPKYRAGETNEATFARELEAICGPAAKGALQSRYGPRTISPEWVKKMPLPFRPQDAEAMSCLMAAASVAGWDLGIIGNEAFPE</sequence>
<protein>
    <submittedName>
        <fullName evidence="1">Uncharacterized protein</fullName>
    </submittedName>
</protein>
<dbReference type="EMBL" id="CP013344">
    <property type="protein sequence ID" value="AMU88815.1"/>
    <property type="molecule type" value="Genomic_DNA"/>
</dbReference>
<proteinExistence type="predicted"/>
<dbReference type="KEGG" id="smaz:LH19_12760"/>
<reference evidence="1 2" key="2">
    <citation type="journal article" date="2016" name="Genome Announc.">
        <title>Complete Genome Sequence of Sphingopyxis macrogoltabida Strain 203N (NBRC 111659), a Polyethylene Glycol Degrader.</title>
        <authorList>
            <person name="Ohtsubo Y."/>
            <person name="Nonoyama S."/>
            <person name="Nagata Y."/>
            <person name="Numata M."/>
            <person name="Tsuchikane K."/>
            <person name="Hosoyama A."/>
            <person name="Yamazoe A."/>
            <person name="Tsuda M."/>
            <person name="Fujita N."/>
            <person name="Kawai F."/>
        </authorList>
    </citation>
    <scope>NUCLEOTIDE SEQUENCE [LARGE SCALE GENOMIC DNA]</scope>
    <source>
        <strain evidence="1 2">203N</strain>
    </source>
</reference>
<evidence type="ECO:0000313" key="2">
    <source>
        <dbReference type="Proteomes" id="UP000076088"/>
    </source>
</evidence>
<accession>A0AAC8YYW9</accession>